<feature type="compositionally biased region" description="Low complexity" evidence="12">
    <location>
        <begin position="833"/>
        <end position="844"/>
    </location>
</feature>
<feature type="region of interest" description="Disordered" evidence="12">
    <location>
        <begin position="750"/>
        <end position="953"/>
    </location>
</feature>
<dbReference type="InterPro" id="IPR027483">
    <property type="entry name" value="PInositol-4-P-4/5-kinase_C_sf"/>
</dbReference>
<dbReference type="FunFam" id="3.30.800.10:FF:000009">
    <property type="entry name" value="Phosphatidylinositol 4-phosphate 5-kinase its3"/>
    <property type="match status" value="1"/>
</dbReference>
<organism evidence="14 15">
    <name type="scientific">Knufia fluminis</name>
    <dbReference type="NCBI Taxonomy" id="191047"/>
    <lineage>
        <taxon>Eukaryota</taxon>
        <taxon>Fungi</taxon>
        <taxon>Dikarya</taxon>
        <taxon>Ascomycota</taxon>
        <taxon>Pezizomycotina</taxon>
        <taxon>Eurotiomycetes</taxon>
        <taxon>Chaetothyriomycetidae</taxon>
        <taxon>Chaetothyriales</taxon>
        <taxon>Trichomeriaceae</taxon>
        <taxon>Knufia</taxon>
    </lineage>
</organism>
<dbReference type="InterPro" id="IPR023610">
    <property type="entry name" value="PInositol-4/5-P-5/4-kinase"/>
</dbReference>
<feature type="compositionally biased region" description="Polar residues" evidence="12">
    <location>
        <begin position="125"/>
        <end position="149"/>
    </location>
</feature>
<keyword evidence="3" id="KW-0597">Phosphoprotein</keyword>
<dbReference type="GO" id="GO:0016308">
    <property type="term" value="F:1-phosphatidylinositol-4-phosphate 5-kinase activity"/>
    <property type="evidence" value="ECO:0007669"/>
    <property type="project" value="UniProtKB-EC"/>
</dbReference>
<evidence type="ECO:0000256" key="4">
    <source>
        <dbReference type="ARBA" id="ARBA00022679"/>
    </source>
</evidence>
<protein>
    <recommendedName>
        <fullName evidence="2">1-phosphatidylinositol-4-phosphate 5-kinase</fullName>
        <ecNumber evidence="2">2.7.1.68</ecNumber>
    </recommendedName>
    <alternativeName>
        <fullName evidence="10">1-phosphatidylinositol 4-phosphate kinase</fullName>
    </alternativeName>
    <alternativeName>
        <fullName evidence="8">Diphosphoinositide kinase</fullName>
    </alternativeName>
    <alternativeName>
        <fullName evidence="9">PIP5K</fullName>
    </alternativeName>
</protein>
<feature type="compositionally biased region" description="Basic and acidic residues" evidence="12">
    <location>
        <begin position="761"/>
        <end position="788"/>
    </location>
</feature>
<keyword evidence="7 11" id="KW-0067">ATP-binding</keyword>
<evidence type="ECO:0000256" key="7">
    <source>
        <dbReference type="ARBA" id="ARBA00022840"/>
    </source>
</evidence>
<dbReference type="Proteomes" id="UP001316803">
    <property type="component" value="Unassembled WGS sequence"/>
</dbReference>
<dbReference type="GO" id="GO:0005524">
    <property type="term" value="F:ATP binding"/>
    <property type="evidence" value="ECO:0007669"/>
    <property type="project" value="UniProtKB-UniRule"/>
</dbReference>
<evidence type="ECO:0000256" key="5">
    <source>
        <dbReference type="ARBA" id="ARBA00022741"/>
    </source>
</evidence>
<evidence type="ECO:0000256" key="2">
    <source>
        <dbReference type="ARBA" id="ARBA00012172"/>
    </source>
</evidence>
<feature type="compositionally biased region" description="Basic and acidic residues" evidence="12">
    <location>
        <begin position="920"/>
        <end position="942"/>
    </location>
</feature>
<evidence type="ECO:0000256" key="6">
    <source>
        <dbReference type="ARBA" id="ARBA00022777"/>
    </source>
</evidence>
<feature type="compositionally biased region" description="Polar residues" evidence="12">
    <location>
        <begin position="221"/>
        <end position="238"/>
    </location>
</feature>
<feature type="compositionally biased region" description="Polar residues" evidence="12">
    <location>
        <begin position="198"/>
        <end position="212"/>
    </location>
</feature>
<evidence type="ECO:0000256" key="11">
    <source>
        <dbReference type="PROSITE-ProRule" id="PRU00781"/>
    </source>
</evidence>
<feature type="domain" description="PIPK" evidence="13">
    <location>
        <begin position="309"/>
        <end position="722"/>
    </location>
</feature>
<feature type="compositionally biased region" description="Basic and acidic residues" evidence="12">
    <location>
        <begin position="896"/>
        <end position="910"/>
    </location>
</feature>
<dbReference type="PANTHER" id="PTHR23086:SF8">
    <property type="entry name" value="PHOSPHATIDYLINOSITOL 5-PHOSPHATE 4-KINASE, ISOFORM A"/>
    <property type="match status" value="1"/>
</dbReference>
<proteinExistence type="predicted"/>
<keyword evidence="15" id="KW-1185">Reference proteome</keyword>
<evidence type="ECO:0000256" key="9">
    <source>
        <dbReference type="ARBA" id="ARBA00080374"/>
    </source>
</evidence>
<feature type="region of interest" description="Disordered" evidence="12">
    <location>
        <begin position="59"/>
        <end position="247"/>
    </location>
</feature>
<evidence type="ECO:0000256" key="12">
    <source>
        <dbReference type="SAM" id="MobiDB-lite"/>
    </source>
</evidence>
<dbReference type="SMART" id="SM00330">
    <property type="entry name" value="PIPKc"/>
    <property type="match status" value="1"/>
</dbReference>
<dbReference type="SUPFAM" id="SSF56104">
    <property type="entry name" value="SAICAR synthase-like"/>
    <property type="match status" value="1"/>
</dbReference>
<dbReference type="CDD" id="cd17303">
    <property type="entry name" value="PIPKc_PIP5K_yeast_like"/>
    <property type="match status" value="1"/>
</dbReference>
<dbReference type="PANTHER" id="PTHR23086">
    <property type="entry name" value="PHOSPHATIDYLINOSITOL-4-PHOSPHATE 5-KINASE"/>
    <property type="match status" value="1"/>
</dbReference>
<keyword evidence="6 11" id="KW-0418">Kinase</keyword>
<dbReference type="Pfam" id="PF01504">
    <property type="entry name" value="PIP5K"/>
    <property type="match status" value="1"/>
</dbReference>
<keyword evidence="5 11" id="KW-0547">Nucleotide-binding</keyword>
<name>A0AAN8EDV5_9EURO</name>
<dbReference type="Gene3D" id="3.30.800.10">
    <property type="entry name" value="Phosphatidylinositol Phosphate Kinase II Beta"/>
    <property type="match status" value="1"/>
</dbReference>
<feature type="compositionally biased region" description="Basic and acidic residues" evidence="12">
    <location>
        <begin position="853"/>
        <end position="871"/>
    </location>
</feature>
<dbReference type="InterPro" id="IPR002498">
    <property type="entry name" value="PInositol-4-P-4/5-kinase_core"/>
</dbReference>
<evidence type="ECO:0000313" key="14">
    <source>
        <dbReference type="EMBL" id="KAK5953324.1"/>
    </source>
</evidence>
<reference evidence="14 15" key="1">
    <citation type="submission" date="2022-12" db="EMBL/GenBank/DDBJ databases">
        <title>Genomic features and morphological characterization of a novel Knufia sp. strain isolated from spacecraft assembly facility.</title>
        <authorList>
            <person name="Teixeira M."/>
            <person name="Chander A.M."/>
            <person name="Stajich J.E."/>
            <person name="Venkateswaran K."/>
        </authorList>
    </citation>
    <scope>NUCLEOTIDE SEQUENCE [LARGE SCALE GENOMIC DNA]</scope>
    <source>
        <strain evidence="14 15">FJI-L2-BK-P2</strain>
    </source>
</reference>
<dbReference type="EMBL" id="JAKLMC020000012">
    <property type="protein sequence ID" value="KAK5953324.1"/>
    <property type="molecule type" value="Genomic_DNA"/>
</dbReference>
<dbReference type="AlphaFoldDB" id="A0AAN8EDV5"/>
<evidence type="ECO:0000259" key="13">
    <source>
        <dbReference type="PROSITE" id="PS51455"/>
    </source>
</evidence>
<dbReference type="Gene3D" id="3.30.810.10">
    <property type="entry name" value="2-Layer Sandwich"/>
    <property type="match status" value="1"/>
</dbReference>
<feature type="compositionally biased region" description="Polar residues" evidence="12">
    <location>
        <begin position="83"/>
        <end position="100"/>
    </location>
</feature>
<evidence type="ECO:0000256" key="3">
    <source>
        <dbReference type="ARBA" id="ARBA00022553"/>
    </source>
</evidence>
<comment type="catalytic activity">
    <reaction evidence="1">
        <text>a 1,2-diacyl-sn-glycero-3-phospho-(1D-myo-inositol 4-phosphate) + ATP = a 1,2-diacyl-sn-glycero-3-phospho-(1D-myo-inositol-4,5-bisphosphate) + ADP + H(+)</text>
        <dbReference type="Rhea" id="RHEA:14425"/>
        <dbReference type="ChEBI" id="CHEBI:15378"/>
        <dbReference type="ChEBI" id="CHEBI:30616"/>
        <dbReference type="ChEBI" id="CHEBI:58178"/>
        <dbReference type="ChEBI" id="CHEBI:58456"/>
        <dbReference type="ChEBI" id="CHEBI:456216"/>
        <dbReference type="EC" id="2.7.1.68"/>
    </reaction>
</comment>
<evidence type="ECO:0000256" key="10">
    <source>
        <dbReference type="ARBA" id="ARBA00082306"/>
    </source>
</evidence>
<feature type="compositionally biased region" description="Polar residues" evidence="12">
    <location>
        <begin position="59"/>
        <end position="73"/>
    </location>
</feature>
<feature type="compositionally biased region" description="Basic and acidic residues" evidence="12">
    <location>
        <begin position="799"/>
        <end position="817"/>
    </location>
</feature>
<dbReference type="GO" id="GO:0046854">
    <property type="term" value="P:phosphatidylinositol phosphate biosynthetic process"/>
    <property type="evidence" value="ECO:0007669"/>
    <property type="project" value="UniProtKB-ARBA"/>
</dbReference>
<dbReference type="EC" id="2.7.1.68" evidence="2"/>
<feature type="region of interest" description="Disordered" evidence="12">
    <location>
        <begin position="1"/>
        <end position="32"/>
    </location>
</feature>
<comment type="caution">
    <text evidence="14">The sequence shown here is derived from an EMBL/GenBank/DDBJ whole genome shotgun (WGS) entry which is preliminary data.</text>
</comment>
<evidence type="ECO:0000256" key="8">
    <source>
        <dbReference type="ARBA" id="ARBA00078403"/>
    </source>
</evidence>
<gene>
    <name evidence="14" type="primary">MSS4</name>
    <name evidence="14" type="ORF">OHC33_005892</name>
</gene>
<evidence type="ECO:0000313" key="15">
    <source>
        <dbReference type="Proteomes" id="UP001316803"/>
    </source>
</evidence>
<accession>A0AAN8EDV5</accession>
<sequence>MPALTAEAPLSVLPNSTSSSFDLQTRKSNDKTISGVFTYTNGTDVETGLPDHRLEQIKSLRSGSQNSLTNGNAKSGRDRAPSTAGSTLSVAAKNTRNSDYFSRVPPEPATRLSNVENASDAPRMNGSTLQHARTSESSARTHSIYTPNESEPEYSANPRIDGRTTAKPIYSSPPPISPITSADGPQLEPIKGPERQSRTSQRQTLSIPQATTGAARASRDFSYTSGPSEEVLQSSGRFSPTRDVEGTAVRRRRASMGLTRRSTRAYSDAHLDEVPPDEDAARWTQTIREKRASRRKRQEEEDDDRVIVGKKVEEGHVNWVTAYNMLTGIRFTVSRTNAKMDRELTDADFDQKQKMSFDVTGSEQTPGAKYDFKFKDYSPWVFRHLRGIFGLDPADYLMSLTSKYILSELGSPGKSGSFFYFSRDYKYIIKTIHHAEHKLLRRILRDYYAHAKNNPNTLISQFYGLHRVKIAYGRKIHFVVMNNLFPPHRDIHQTFDLKGSTVGRDLNETALEKNPRATLKDLNWLRRDMHLEFDQRLRQTFIEQLQRDVALLQRLEIMDYSLLVGIHDLGKGNDDNVREKTLQVFQPGGEREEEDLPGHLMRTPSRLESAKKARELRQTLKSQKPVPMGLSSARMPEHLGAEDQRHNRIFYGDDGGIRATHEDGKAGETIYYLGVIDCLTHYGFVKRMEHFWKGLSNNRHQISPIPPHAYGERFLNFMTGITMTKEEAERRAQQEGQQMEEVNAHNNMHHHHIPHTSMDGADGHVEVPNRPRNDHDVEHTLDAAEKSTDAQTGRKGRRRSEEEKPDRTLLTHTHEGRASTTLPIVQEAKENSSNHSSKSSLHHNSQLDDADGQNEKQHHPDGNLEKSEEVKQLVPNGIPPQKNHDTNPTIEYTVSGKDDDGEKQEYRMEAPLDSQSQGHLDVEPESEAKEHLDARPEPERRISKPPRIDSGVIPTLAPLLRDDEIGIAR</sequence>
<dbReference type="GO" id="GO:0005886">
    <property type="term" value="C:plasma membrane"/>
    <property type="evidence" value="ECO:0007669"/>
    <property type="project" value="TreeGrafter"/>
</dbReference>
<evidence type="ECO:0000256" key="1">
    <source>
        <dbReference type="ARBA" id="ARBA00000444"/>
    </source>
</evidence>
<feature type="compositionally biased region" description="Polar residues" evidence="12">
    <location>
        <begin position="13"/>
        <end position="23"/>
    </location>
</feature>
<dbReference type="PROSITE" id="PS51455">
    <property type="entry name" value="PIPK"/>
    <property type="match status" value="1"/>
</dbReference>
<keyword evidence="4 11" id="KW-0808">Transferase</keyword>
<dbReference type="InterPro" id="IPR027484">
    <property type="entry name" value="PInositol-4-P-5-kinase_N"/>
</dbReference>